<feature type="binding site" evidence="6">
    <location>
        <position position="234"/>
    </location>
    <ligand>
        <name>substrate</name>
    </ligand>
</feature>
<dbReference type="GO" id="GO:0050661">
    <property type="term" value="F:NADP binding"/>
    <property type="evidence" value="ECO:0007669"/>
    <property type="project" value="UniProtKB-UniRule"/>
</dbReference>
<dbReference type="InterPro" id="IPR036291">
    <property type="entry name" value="NAD(P)-bd_dom_sf"/>
</dbReference>
<dbReference type="InterPro" id="IPR022675">
    <property type="entry name" value="G6P_DH_C"/>
</dbReference>
<keyword evidence="4 6" id="KW-0560">Oxidoreductase</keyword>
<dbReference type="AlphaFoldDB" id="A0A6N8DML1"/>
<evidence type="ECO:0000256" key="2">
    <source>
        <dbReference type="ARBA" id="ARBA00022526"/>
    </source>
</evidence>
<evidence type="ECO:0000256" key="4">
    <source>
        <dbReference type="ARBA" id="ARBA00023002"/>
    </source>
</evidence>
<dbReference type="EMBL" id="WNKS01000010">
    <property type="protein sequence ID" value="MTV31760.1"/>
    <property type="molecule type" value="Genomic_DNA"/>
</dbReference>
<dbReference type="EC" id="1.1.1.49" evidence="6"/>
<accession>A0A6N8DML1</accession>
<name>A0A6N8DML1_RHOAC</name>
<feature type="binding site" evidence="6">
    <location>
        <position position="200"/>
    </location>
    <ligand>
        <name>substrate</name>
    </ligand>
</feature>
<dbReference type="PIRSF" id="PIRSF000110">
    <property type="entry name" value="G6PD"/>
    <property type="match status" value="1"/>
</dbReference>
<dbReference type="PANTHER" id="PTHR23429:SF0">
    <property type="entry name" value="GLUCOSE-6-PHOSPHATE 1-DEHYDROGENASE"/>
    <property type="match status" value="1"/>
</dbReference>
<keyword evidence="5 6" id="KW-0119">Carbohydrate metabolism</keyword>
<dbReference type="SUPFAM" id="SSF55347">
    <property type="entry name" value="Glyceraldehyde-3-phosphate dehydrogenase-like, C-terminal domain"/>
    <property type="match status" value="1"/>
</dbReference>
<dbReference type="GO" id="GO:0005829">
    <property type="term" value="C:cytosol"/>
    <property type="evidence" value="ECO:0007669"/>
    <property type="project" value="TreeGrafter"/>
</dbReference>
<dbReference type="Proteomes" id="UP000439113">
    <property type="component" value="Unassembled WGS sequence"/>
</dbReference>
<dbReference type="NCBIfam" id="NF009492">
    <property type="entry name" value="PRK12853.1-3"/>
    <property type="match status" value="1"/>
</dbReference>
<dbReference type="Gene3D" id="3.30.360.10">
    <property type="entry name" value="Dihydrodipicolinate Reductase, domain 2"/>
    <property type="match status" value="1"/>
</dbReference>
<feature type="binding site" evidence="6">
    <location>
        <position position="354"/>
    </location>
    <ligand>
        <name>substrate</name>
    </ligand>
</feature>
<evidence type="ECO:0000256" key="5">
    <source>
        <dbReference type="ARBA" id="ARBA00023277"/>
    </source>
</evidence>
<dbReference type="InterPro" id="IPR001282">
    <property type="entry name" value="G6P_DH"/>
</dbReference>
<comment type="pathway">
    <text evidence="1 6">Carbohydrate degradation; pentose phosphate pathway; D-ribulose 5-phosphate from D-glucose 6-phosphate (oxidative stage): step 1/3.</text>
</comment>
<feature type="binding site" evidence="6">
    <location>
        <position position="166"/>
    </location>
    <ligand>
        <name>NADP(+)</name>
        <dbReference type="ChEBI" id="CHEBI:58349"/>
    </ligand>
</feature>
<gene>
    <name evidence="6 9" type="primary">zwf</name>
    <name evidence="9" type="ORF">GJ654_12245</name>
</gene>
<evidence type="ECO:0000259" key="8">
    <source>
        <dbReference type="Pfam" id="PF02781"/>
    </source>
</evidence>
<dbReference type="Gene3D" id="3.40.50.720">
    <property type="entry name" value="NAD(P)-binding Rossmann-like Domain"/>
    <property type="match status" value="1"/>
</dbReference>
<organism evidence="9 10">
    <name type="scientific">Rhodoblastus acidophilus</name>
    <name type="common">Rhodopseudomonas acidophila</name>
    <dbReference type="NCBI Taxonomy" id="1074"/>
    <lineage>
        <taxon>Bacteria</taxon>
        <taxon>Pseudomonadati</taxon>
        <taxon>Pseudomonadota</taxon>
        <taxon>Alphaproteobacteria</taxon>
        <taxon>Hyphomicrobiales</taxon>
        <taxon>Rhodoblastaceae</taxon>
        <taxon>Rhodoblastus</taxon>
    </lineage>
</organism>
<feature type="domain" description="Glucose-6-phosphate dehydrogenase NAD-binding" evidence="7">
    <location>
        <begin position="19"/>
        <end position="204"/>
    </location>
</feature>
<dbReference type="UniPathway" id="UPA00115">
    <property type="reaction ID" value="UER00408"/>
</dbReference>
<evidence type="ECO:0000256" key="1">
    <source>
        <dbReference type="ARBA" id="ARBA00004937"/>
    </source>
</evidence>
<dbReference type="Pfam" id="PF00479">
    <property type="entry name" value="G6PD_N"/>
    <property type="match status" value="1"/>
</dbReference>
<comment type="catalytic activity">
    <reaction evidence="6">
        <text>D-glucose 6-phosphate + NADP(+) = 6-phospho-D-glucono-1,5-lactone + NADPH + H(+)</text>
        <dbReference type="Rhea" id="RHEA:15841"/>
        <dbReference type="ChEBI" id="CHEBI:15378"/>
        <dbReference type="ChEBI" id="CHEBI:57783"/>
        <dbReference type="ChEBI" id="CHEBI:57955"/>
        <dbReference type="ChEBI" id="CHEBI:58349"/>
        <dbReference type="ChEBI" id="CHEBI:61548"/>
        <dbReference type="EC" id="1.1.1.49"/>
    </reaction>
</comment>
<comment type="similarity">
    <text evidence="6">Belongs to the glucose-6-phosphate dehydrogenase family.</text>
</comment>
<evidence type="ECO:0000313" key="10">
    <source>
        <dbReference type="Proteomes" id="UP000439113"/>
    </source>
</evidence>
<feature type="domain" description="Glucose-6-phosphate dehydrogenase C-terminal" evidence="8">
    <location>
        <begin position="207"/>
        <end position="498"/>
    </location>
</feature>
<feature type="binding site" evidence="6">
    <location>
        <begin position="98"/>
        <end position="99"/>
    </location>
    <ligand>
        <name>NADP(+)</name>
        <dbReference type="ChEBI" id="CHEBI:58349"/>
    </ligand>
</feature>
<dbReference type="GO" id="GO:0009051">
    <property type="term" value="P:pentose-phosphate shunt, oxidative branch"/>
    <property type="evidence" value="ECO:0007669"/>
    <property type="project" value="TreeGrafter"/>
</dbReference>
<keyword evidence="2 6" id="KW-0313">Glucose metabolism</keyword>
<feature type="binding site" evidence="6">
    <location>
        <position position="56"/>
    </location>
    <ligand>
        <name>NADP(+)</name>
        <dbReference type="ChEBI" id="CHEBI:58349"/>
    </ligand>
</feature>
<dbReference type="GO" id="GO:0006006">
    <property type="term" value="P:glucose metabolic process"/>
    <property type="evidence" value="ECO:0007669"/>
    <property type="project" value="UniProtKB-KW"/>
</dbReference>
<feature type="binding site" evidence="6">
    <location>
        <position position="253"/>
    </location>
    <ligand>
        <name>substrate</name>
    </ligand>
</feature>
<keyword evidence="3 6" id="KW-0521">NADP</keyword>
<sequence>MVASPPRRPPTPADPCALVLFGATGDLTHRLVIPALYNLSRTNALPESFALIGVARGRTTTQAWRDDLRASLEKYIRGAIDENAWRRLAERMTFLPGDLADAGFYETLRGELDARTATQGNAIFYLAIAAQLFDVVTQNLSAAHLLDQPQDEDGVRKHWRRLVIEKPFGHDLASARALNAQLQKIVSEDQIFRIDHFLGKDTVRSIMAFRFGNGLFEPIWNRDRIDHIQITAAETVGVETRGKFYEQTGALRDMLPNHLLTLLSMVAMEPPVRFDAAHMLSKRAEVLAAIPEVEPGCAVRGQYGAGDVLGRPKKRYRDEANVAQNSGIETYVAMRLEIENWRWAGVPFYLRTGKHLSKRLTELAIRFKPAPSTPFRDAVEGMRPNWLHLRIAPDEGISLQFEIKRPGPAMDLASVRMDFRYDDWFPKEPNIGYETLIHDVMTGDQTLFMRADMVEQTWRIVQPVLDAWAASADLPAYVSGGAGPAEADALLAREGRRWLPIEAA</sequence>
<evidence type="ECO:0000313" key="9">
    <source>
        <dbReference type="EMBL" id="MTV31760.1"/>
    </source>
</evidence>
<reference evidence="9 10" key="1">
    <citation type="submission" date="2019-11" db="EMBL/GenBank/DDBJ databases">
        <title>Whole-genome sequence of a Rhodoblastus acidophilus DSM 142.</title>
        <authorList>
            <person name="Kyndt J.A."/>
            <person name="Meyer T.E."/>
        </authorList>
    </citation>
    <scope>NUCLEOTIDE SEQUENCE [LARGE SCALE GENOMIC DNA]</scope>
    <source>
        <strain evidence="9 10">DSM 142</strain>
    </source>
</reference>
<comment type="caution">
    <text evidence="6">Lacks conserved residue(s) required for the propagation of feature annotation.</text>
</comment>
<evidence type="ECO:0000256" key="6">
    <source>
        <dbReference type="HAMAP-Rule" id="MF_00966"/>
    </source>
</evidence>
<comment type="caution">
    <text evidence="9">The sequence shown here is derived from an EMBL/GenBank/DDBJ whole genome shotgun (WGS) entry which is preliminary data.</text>
</comment>
<dbReference type="PANTHER" id="PTHR23429">
    <property type="entry name" value="GLUCOSE-6-PHOSPHATE 1-DEHYDROGENASE G6PD"/>
    <property type="match status" value="1"/>
</dbReference>
<dbReference type="NCBIfam" id="TIGR00871">
    <property type="entry name" value="zwf"/>
    <property type="match status" value="1"/>
</dbReference>
<proteinExistence type="inferred from homology"/>
<dbReference type="InterPro" id="IPR022674">
    <property type="entry name" value="G6P_DH_NAD-bd"/>
</dbReference>
<dbReference type="GO" id="GO:0004345">
    <property type="term" value="F:glucose-6-phosphate dehydrogenase activity"/>
    <property type="evidence" value="ECO:0007669"/>
    <property type="project" value="UniProtKB-UniRule"/>
</dbReference>
<dbReference type="PRINTS" id="PR00079">
    <property type="entry name" value="G6PDHDRGNASE"/>
</dbReference>
<dbReference type="Pfam" id="PF02781">
    <property type="entry name" value="G6PD_C"/>
    <property type="match status" value="1"/>
</dbReference>
<evidence type="ECO:0000256" key="3">
    <source>
        <dbReference type="ARBA" id="ARBA00022857"/>
    </source>
</evidence>
<evidence type="ECO:0000259" key="7">
    <source>
        <dbReference type="Pfam" id="PF00479"/>
    </source>
</evidence>
<feature type="binding site" evidence="6">
    <location>
        <position position="196"/>
    </location>
    <ligand>
        <name>substrate</name>
    </ligand>
</feature>
<dbReference type="HAMAP" id="MF_00966">
    <property type="entry name" value="G6PD"/>
    <property type="match status" value="1"/>
</dbReference>
<protein>
    <recommendedName>
        <fullName evidence="6">Glucose-6-phosphate 1-dehydrogenase</fullName>
        <shortName evidence="6">G6PD</shortName>
        <ecNumber evidence="6">1.1.1.49</ecNumber>
    </recommendedName>
</protein>
<comment type="function">
    <text evidence="6">Catalyzes the oxidation of glucose 6-phosphate to 6-phosphogluconolactone.</text>
</comment>
<dbReference type="OrthoDB" id="9802739at2"/>
<dbReference type="SUPFAM" id="SSF51735">
    <property type="entry name" value="NAD(P)-binding Rossmann-fold domains"/>
    <property type="match status" value="1"/>
</dbReference>
<feature type="active site" description="Proton acceptor" evidence="6">
    <location>
        <position position="258"/>
    </location>
</feature>